<dbReference type="Proteomes" id="UP001057402">
    <property type="component" value="Chromosome 1"/>
</dbReference>
<dbReference type="EMBL" id="CM042880">
    <property type="protein sequence ID" value="KAI4389621.1"/>
    <property type="molecule type" value="Genomic_DNA"/>
</dbReference>
<keyword evidence="2" id="KW-1185">Reference proteome</keyword>
<reference evidence="2" key="1">
    <citation type="journal article" date="2023" name="Front. Plant Sci.">
        <title>Chromosomal-level genome assembly of Melastoma candidum provides insights into trichome evolution.</title>
        <authorList>
            <person name="Zhong Y."/>
            <person name="Wu W."/>
            <person name="Sun C."/>
            <person name="Zou P."/>
            <person name="Liu Y."/>
            <person name="Dai S."/>
            <person name="Zhou R."/>
        </authorList>
    </citation>
    <scope>NUCLEOTIDE SEQUENCE [LARGE SCALE GENOMIC DNA]</scope>
</reference>
<name>A0ACB9SGG6_9MYRT</name>
<organism evidence="1 2">
    <name type="scientific">Melastoma candidum</name>
    <dbReference type="NCBI Taxonomy" id="119954"/>
    <lineage>
        <taxon>Eukaryota</taxon>
        <taxon>Viridiplantae</taxon>
        <taxon>Streptophyta</taxon>
        <taxon>Embryophyta</taxon>
        <taxon>Tracheophyta</taxon>
        <taxon>Spermatophyta</taxon>
        <taxon>Magnoliopsida</taxon>
        <taxon>eudicotyledons</taxon>
        <taxon>Gunneridae</taxon>
        <taxon>Pentapetalae</taxon>
        <taxon>rosids</taxon>
        <taxon>malvids</taxon>
        <taxon>Myrtales</taxon>
        <taxon>Melastomataceae</taxon>
        <taxon>Melastomatoideae</taxon>
        <taxon>Melastomateae</taxon>
        <taxon>Melastoma</taxon>
    </lineage>
</organism>
<sequence>MKPIVVLLMWSICTSLSGPGKTTALIELPPNETVPGVIAFGDSIVDTGNNNALNTLIKCNFLPYGKDFDGGKPTGRFCDGKVPIDILGKEMGIKDSVPAYLDPNVTIQDLVTGVSFASGGSGFDPLTPKLVSVISLTDQLEHFKEYIGKLRAAIGDEQTNFTLGKSMFLLVAGSDDIANTYFTSGVRKFQYDMFSYTDMMAKSASKFLQDLYEFGARRIAVFGAPPIGCVPSQRTLSGGALRACADDLNRVAQLFNTKLSSRIDSLNGQFPNSKMVYIDVYSPLLDLIQRPQSYGFQVSDKGCCGTGSIEVAVLCNQETSTCSNASGYVFWDSFHPTERAYETLVIPLINKYLGKFF</sequence>
<accession>A0ACB9SGG6</accession>
<gene>
    <name evidence="1" type="ORF">MLD38_001827</name>
</gene>
<proteinExistence type="predicted"/>
<comment type="caution">
    <text evidence="1">The sequence shown here is derived from an EMBL/GenBank/DDBJ whole genome shotgun (WGS) entry which is preliminary data.</text>
</comment>
<evidence type="ECO:0000313" key="1">
    <source>
        <dbReference type="EMBL" id="KAI4389621.1"/>
    </source>
</evidence>
<evidence type="ECO:0000313" key="2">
    <source>
        <dbReference type="Proteomes" id="UP001057402"/>
    </source>
</evidence>
<protein>
    <submittedName>
        <fullName evidence="1">Uncharacterized protein</fullName>
    </submittedName>
</protein>